<feature type="transmembrane region" description="Helical" evidence="8">
    <location>
        <begin position="363"/>
        <end position="385"/>
    </location>
</feature>
<dbReference type="InterPro" id="IPR003445">
    <property type="entry name" value="Cat_transpt"/>
</dbReference>
<evidence type="ECO:0000256" key="7">
    <source>
        <dbReference type="ARBA" id="ARBA00023136"/>
    </source>
</evidence>
<keyword evidence="6" id="KW-0406">Ion transport</keyword>
<dbReference type="GO" id="GO:0005886">
    <property type="term" value="C:plasma membrane"/>
    <property type="evidence" value="ECO:0007669"/>
    <property type="project" value="TreeGrafter"/>
</dbReference>
<keyword evidence="7 8" id="KW-0472">Membrane</keyword>
<dbReference type="Proteomes" id="UP001163823">
    <property type="component" value="Chromosome 4"/>
</dbReference>
<proteinExistence type="inferred from homology"/>
<keyword evidence="4 8" id="KW-0812">Transmembrane</keyword>
<accession>A0AAD7M456</accession>
<keyword evidence="10" id="KW-1185">Reference proteome</keyword>
<feature type="transmembrane region" description="Helical" evidence="8">
    <location>
        <begin position="236"/>
        <end position="263"/>
    </location>
</feature>
<evidence type="ECO:0000256" key="6">
    <source>
        <dbReference type="ARBA" id="ARBA00023065"/>
    </source>
</evidence>
<evidence type="ECO:0000256" key="5">
    <source>
        <dbReference type="ARBA" id="ARBA00022989"/>
    </source>
</evidence>
<dbReference type="InterPro" id="IPR051143">
    <property type="entry name" value="TrkH_K-transport"/>
</dbReference>
<gene>
    <name evidence="9" type="ORF">O6P43_007810</name>
</gene>
<feature type="transmembrane region" description="Helical" evidence="8">
    <location>
        <begin position="153"/>
        <end position="169"/>
    </location>
</feature>
<feature type="transmembrane region" description="Helical" evidence="8">
    <location>
        <begin position="116"/>
        <end position="141"/>
    </location>
</feature>
<comment type="caution">
    <text evidence="9">The sequence shown here is derived from an EMBL/GenBank/DDBJ whole genome shotgun (WGS) entry which is preliminary data.</text>
</comment>
<keyword evidence="3" id="KW-0813">Transport</keyword>
<name>A0AAD7M456_QUISA</name>
<protein>
    <submittedName>
        <fullName evidence="9">Cation transporter</fullName>
    </submittedName>
</protein>
<sequence length="478" mass="53710">MTIIMLLGGEVFTSMLGLLFARSKFAKPHIPHKRVISSTTTVTGTGTGTSAHITILFNQQQLESQNQNSKDFEDHQIELPLSVLTLPDQSENAKQNNNLNLNHRIGILEFNAIRCLGYVVLGYIVVVLLIGSSLLSLYISVIPNARRVLKSKGLTIQIFSVFTVVSAFTNCGFAPTNENMTVFKKNSRLLLLVIPQILLGNTLYPPSLRLLIWVLGKITKREEFEYILRNYKQLGYGHLLSSLHSCLLVGTCFGFILIQWILFCSLEWNSENMDGLNSYQKIGASLFQVANSRHAGYAVFDFSTISSATAVLFIVMMYLPPYTTFLPIIKTGDVQEHKITVNDSTVTSSNEKQKRYCWRSNKIMSLVTLSRFSNLVIFIILICITEREQMRQDPLNFSVLNVTMVVISAYGNVGYSSGYSCKRQLKLGADDHIGLCKDKWTGFVGRWSAKGKFILIIVMFFGRLKRFTINAGKAWDVS</sequence>
<feature type="transmembrane region" description="Helical" evidence="8">
    <location>
        <begin position="295"/>
        <end position="319"/>
    </location>
</feature>
<feature type="transmembrane region" description="Helical" evidence="8">
    <location>
        <begin position="189"/>
        <end position="215"/>
    </location>
</feature>
<evidence type="ECO:0000313" key="10">
    <source>
        <dbReference type="Proteomes" id="UP001163823"/>
    </source>
</evidence>
<evidence type="ECO:0000256" key="3">
    <source>
        <dbReference type="ARBA" id="ARBA00022448"/>
    </source>
</evidence>
<evidence type="ECO:0000256" key="2">
    <source>
        <dbReference type="ARBA" id="ARBA00010864"/>
    </source>
</evidence>
<dbReference type="EMBL" id="JARAOO010000004">
    <property type="protein sequence ID" value="KAJ7969468.1"/>
    <property type="molecule type" value="Genomic_DNA"/>
</dbReference>
<dbReference type="AlphaFoldDB" id="A0AAD7M456"/>
<evidence type="ECO:0000313" key="9">
    <source>
        <dbReference type="EMBL" id="KAJ7969468.1"/>
    </source>
</evidence>
<evidence type="ECO:0000256" key="4">
    <source>
        <dbReference type="ARBA" id="ARBA00022692"/>
    </source>
</evidence>
<feature type="transmembrane region" description="Helical" evidence="8">
    <location>
        <begin position="397"/>
        <end position="415"/>
    </location>
</feature>
<dbReference type="KEGG" id="qsa:O6P43_007810"/>
<comment type="similarity">
    <text evidence="2">Belongs to the TrkH potassium transport family. HKT (TC 2.A.38.3) subfamily.</text>
</comment>
<organism evidence="9 10">
    <name type="scientific">Quillaja saponaria</name>
    <name type="common">Soap bark tree</name>
    <dbReference type="NCBI Taxonomy" id="32244"/>
    <lineage>
        <taxon>Eukaryota</taxon>
        <taxon>Viridiplantae</taxon>
        <taxon>Streptophyta</taxon>
        <taxon>Embryophyta</taxon>
        <taxon>Tracheophyta</taxon>
        <taxon>Spermatophyta</taxon>
        <taxon>Magnoliopsida</taxon>
        <taxon>eudicotyledons</taxon>
        <taxon>Gunneridae</taxon>
        <taxon>Pentapetalae</taxon>
        <taxon>rosids</taxon>
        <taxon>fabids</taxon>
        <taxon>Fabales</taxon>
        <taxon>Quillajaceae</taxon>
        <taxon>Quillaja</taxon>
    </lineage>
</organism>
<dbReference type="GO" id="GO:0015081">
    <property type="term" value="F:sodium ion transmembrane transporter activity"/>
    <property type="evidence" value="ECO:0007669"/>
    <property type="project" value="TreeGrafter"/>
</dbReference>
<reference evidence="9" key="1">
    <citation type="journal article" date="2023" name="Science">
        <title>Elucidation of the pathway for biosynthesis of saponin adjuvants from the soapbark tree.</title>
        <authorList>
            <person name="Reed J."/>
            <person name="Orme A."/>
            <person name="El-Demerdash A."/>
            <person name="Owen C."/>
            <person name="Martin L.B.B."/>
            <person name="Misra R.C."/>
            <person name="Kikuchi S."/>
            <person name="Rejzek M."/>
            <person name="Martin A.C."/>
            <person name="Harkess A."/>
            <person name="Leebens-Mack J."/>
            <person name="Louveau T."/>
            <person name="Stephenson M.J."/>
            <person name="Osbourn A."/>
        </authorList>
    </citation>
    <scope>NUCLEOTIDE SEQUENCE</scope>
    <source>
        <strain evidence="9">S10</strain>
    </source>
</reference>
<evidence type="ECO:0000256" key="1">
    <source>
        <dbReference type="ARBA" id="ARBA00004141"/>
    </source>
</evidence>
<dbReference type="PANTHER" id="PTHR31064:SF30">
    <property type="entry name" value="HIGH-AFFINITY POTASSIUM TRANSPORT PROTEIN-RELATED"/>
    <property type="match status" value="1"/>
</dbReference>
<comment type="subcellular location">
    <subcellularLocation>
        <location evidence="1">Membrane</location>
        <topology evidence="1">Multi-pass membrane protein</topology>
    </subcellularLocation>
</comment>
<dbReference type="PANTHER" id="PTHR31064">
    <property type="entry name" value="POTASSIUM TRANSPORT PROTEIN DDB_G0292412-RELATED"/>
    <property type="match status" value="1"/>
</dbReference>
<dbReference type="Pfam" id="PF02386">
    <property type="entry name" value="TrkH"/>
    <property type="match status" value="1"/>
</dbReference>
<keyword evidence="5 8" id="KW-1133">Transmembrane helix</keyword>
<evidence type="ECO:0000256" key="8">
    <source>
        <dbReference type="SAM" id="Phobius"/>
    </source>
</evidence>